<evidence type="ECO:0000256" key="4">
    <source>
        <dbReference type="ARBA" id="ARBA00022695"/>
    </source>
</evidence>
<evidence type="ECO:0000256" key="6">
    <source>
        <dbReference type="ARBA" id="ARBA00022932"/>
    </source>
</evidence>
<dbReference type="PANTHER" id="PTHR11669">
    <property type="entry name" value="REPLICATION FACTOR C / DNA POLYMERASE III GAMMA-TAU SUBUNIT"/>
    <property type="match status" value="1"/>
</dbReference>
<evidence type="ECO:0000256" key="5">
    <source>
        <dbReference type="ARBA" id="ARBA00022705"/>
    </source>
</evidence>
<dbReference type="SUPFAM" id="SSF52540">
    <property type="entry name" value="P-loop containing nucleoside triphosphate hydrolases"/>
    <property type="match status" value="1"/>
</dbReference>
<dbReference type="InterPro" id="IPR015199">
    <property type="entry name" value="DNA_pol_III_delta_C"/>
</dbReference>
<reference evidence="9" key="1">
    <citation type="journal article" date="2011" name="Environ. Microbiol.">
        <title>Genomic insights into the metabolic potential of the polycyclic aromatic hydrocarbon degrading sulfate-reducing Deltaproteobacterium N47.</title>
        <authorList>
            <person name="Bergmann F."/>
            <person name="Selesi D."/>
            <person name="Weinmaier T."/>
            <person name="Tischler P."/>
            <person name="Rattei T."/>
            <person name="Meckenstock R.U."/>
        </authorList>
    </citation>
    <scope>NUCLEOTIDE SEQUENCE</scope>
</reference>
<dbReference type="EC" id="2.7.7.7" evidence="1"/>
<dbReference type="InterPro" id="IPR004622">
    <property type="entry name" value="DNA_pol_HolB"/>
</dbReference>
<organism evidence="9">
    <name type="scientific">uncultured Desulfobacterium sp</name>
    <dbReference type="NCBI Taxonomy" id="201089"/>
    <lineage>
        <taxon>Bacteria</taxon>
        <taxon>Pseudomonadati</taxon>
        <taxon>Thermodesulfobacteriota</taxon>
        <taxon>Desulfobacteria</taxon>
        <taxon>Desulfobacterales</taxon>
        <taxon>Desulfobacteriaceae</taxon>
        <taxon>Desulfobacterium</taxon>
        <taxon>environmental samples</taxon>
    </lineage>
</organism>
<dbReference type="Pfam" id="PF13177">
    <property type="entry name" value="DNA_pol3_delta2"/>
    <property type="match status" value="1"/>
</dbReference>
<evidence type="ECO:0000256" key="3">
    <source>
        <dbReference type="ARBA" id="ARBA00022679"/>
    </source>
</evidence>
<dbReference type="Pfam" id="PF09115">
    <property type="entry name" value="DNApol3-delta_C"/>
    <property type="match status" value="1"/>
</dbReference>
<feature type="domain" description="DNA polymerase III delta subunit C-terminal" evidence="8">
    <location>
        <begin position="229"/>
        <end position="340"/>
    </location>
</feature>
<dbReference type="InterPro" id="IPR050238">
    <property type="entry name" value="DNA_Rep/Repair_Clamp_Loader"/>
</dbReference>
<keyword evidence="6" id="KW-0239">DNA-directed DNA polymerase</keyword>
<evidence type="ECO:0000313" key="9">
    <source>
        <dbReference type="EMBL" id="CBX28356.1"/>
    </source>
</evidence>
<dbReference type="NCBIfam" id="TIGR00678">
    <property type="entry name" value="holB"/>
    <property type="match status" value="1"/>
</dbReference>
<dbReference type="InterPro" id="IPR027417">
    <property type="entry name" value="P-loop_NTPase"/>
</dbReference>
<dbReference type="AlphaFoldDB" id="E1YCR2"/>
<protein>
    <recommendedName>
        <fullName evidence="2">DNA polymerase III subunit delta'</fullName>
        <ecNumber evidence="1">2.7.7.7</ecNumber>
    </recommendedName>
</protein>
<evidence type="ECO:0000256" key="1">
    <source>
        <dbReference type="ARBA" id="ARBA00012417"/>
    </source>
</evidence>
<gene>
    <name evidence="9" type="ORF">N47_G36800</name>
</gene>
<comment type="catalytic activity">
    <reaction evidence="7">
        <text>DNA(n) + a 2'-deoxyribonucleoside 5'-triphosphate = DNA(n+1) + diphosphate</text>
        <dbReference type="Rhea" id="RHEA:22508"/>
        <dbReference type="Rhea" id="RHEA-COMP:17339"/>
        <dbReference type="Rhea" id="RHEA-COMP:17340"/>
        <dbReference type="ChEBI" id="CHEBI:33019"/>
        <dbReference type="ChEBI" id="CHEBI:61560"/>
        <dbReference type="ChEBI" id="CHEBI:173112"/>
        <dbReference type="EC" id="2.7.7.7"/>
    </reaction>
</comment>
<sequence length="344" mass="37977">MPNFEPIADQKIPSAILNTLLGKSAIPHALLFLGMEGTGKQVAAIKFAMACNCLANSASKSSLHSDKGGVLKNPEDEIPCGDCISCRKILSKSHPDIIEIKPSGSYIKIAQIRDLCEILALKPYEAKIRVVIISDVQTMNAAAGNAILKVLEEPPERTVLILTATEQSDIIPTIASRCQFVRFNPVSQTRLAEMLVETKGITPDSAAIFAAMANGSFSRALEIGNVAGLKKRDWVINEIESLSLEETGKCLLLAEKISKDKDEFIEYLEILKVWFRDIIVFEYHPDKIIFFDLLDKIQNASGRHTKPDLLLRFDAIESCRQNVRANVNLRLTAETLLLGFAQNQ</sequence>
<keyword evidence="4" id="KW-0548">Nucleotidyltransferase</keyword>
<dbReference type="Gene3D" id="3.40.50.300">
    <property type="entry name" value="P-loop containing nucleotide triphosphate hydrolases"/>
    <property type="match status" value="1"/>
</dbReference>
<evidence type="ECO:0000256" key="2">
    <source>
        <dbReference type="ARBA" id="ARBA00014363"/>
    </source>
</evidence>
<name>E1YCR2_9BACT</name>
<proteinExistence type="predicted"/>
<dbReference type="EMBL" id="FR695868">
    <property type="protein sequence ID" value="CBX28356.1"/>
    <property type="molecule type" value="Genomic_DNA"/>
</dbReference>
<evidence type="ECO:0000259" key="8">
    <source>
        <dbReference type="Pfam" id="PF09115"/>
    </source>
</evidence>
<dbReference type="PANTHER" id="PTHR11669:SF8">
    <property type="entry name" value="DNA POLYMERASE III SUBUNIT DELTA"/>
    <property type="match status" value="1"/>
</dbReference>
<keyword evidence="5" id="KW-0235">DNA replication</keyword>
<dbReference type="GO" id="GO:0006261">
    <property type="term" value="P:DNA-templated DNA replication"/>
    <property type="evidence" value="ECO:0007669"/>
    <property type="project" value="TreeGrafter"/>
</dbReference>
<dbReference type="GO" id="GO:0008408">
    <property type="term" value="F:3'-5' exonuclease activity"/>
    <property type="evidence" value="ECO:0007669"/>
    <property type="project" value="InterPro"/>
</dbReference>
<accession>E1YCR2</accession>
<dbReference type="GO" id="GO:0003887">
    <property type="term" value="F:DNA-directed DNA polymerase activity"/>
    <property type="evidence" value="ECO:0007669"/>
    <property type="project" value="InterPro"/>
</dbReference>
<keyword evidence="3" id="KW-0808">Transferase</keyword>
<evidence type="ECO:0000256" key="7">
    <source>
        <dbReference type="ARBA" id="ARBA00049244"/>
    </source>
</evidence>